<protein>
    <submittedName>
        <fullName evidence="1">Uncharacterized protein</fullName>
    </submittedName>
</protein>
<reference evidence="1 2" key="1">
    <citation type="journal article" date="2019" name="Sci. Rep.">
        <title>Orb-weaving spider Araneus ventricosus genome elucidates the spidroin gene catalogue.</title>
        <authorList>
            <person name="Kono N."/>
            <person name="Nakamura H."/>
            <person name="Ohtoshi R."/>
            <person name="Moran D.A.P."/>
            <person name="Shinohara A."/>
            <person name="Yoshida Y."/>
            <person name="Fujiwara M."/>
            <person name="Mori M."/>
            <person name="Tomita M."/>
            <person name="Arakawa K."/>
        </authorList>
    </citation>
    <scope>NUCLEOTIDE SEQUENCE [LARGE SCALE GENOMIC DNA]</scope>
</reference>
<dbReference type="AlphaFoldDB" id="A0A4Y2GZ93"/>
<sequence length="116" mass="13121">MKSDLNPNHSRIRKYACGSWACKSICCFSCYGGKQLARQRKGAWPDGVSALVYSTAAEIFAQPRAVRTARLFGIPLTTIHKYDLKRLVVCQAIRRQNKALTQLPRVSKNLCFRKDC</sequence>
<gene>
    <name evidence="1" type="ORF">AVEN_125028_1</name>
</gene>
<dbReference type="EMBL" id="BGPR01001623">
    <property type="protein sequence ID" value="GBM58145.1"/>
    <property type="molecule type" value="Genomic_DNA"/>
</dbReference>
<name>A0A4Y2GZ93_ARAVE</name>
<comment type="caution">
    <text evidence="1">The sequence shown here is derived from an EMBL/GenBank/DDBJ whole genome shotgun (WGS) entry which is preliminary data.</text>
</comment>
<organism evidence="1 2">
    <name type="scientific">Araneus ventricosus</name>
    <name type="common">Orbweaver spider</name>
    <name type="synonym">Epeira ventricosa</name>
    <dbReference type="NCBI Taxonomy" id="182803"/>
    <lineage>
        <taxon>Eukaryota</taxon>
        <taxon>Metazoa</taxon>
        <taxon>Ecdysozoa</taxon>
        <taxon>Arthropoda</taxon>
        <taxon>Chelicerata</taxon>
        <taxon>Arachnida</taxon>
        <taxon>Araneae</taxon>
        <taxon>Araneomorphae</taxon>
        <taxon>Entelegynae</taxon>
        <taxon>Araneoidea</taxon>
        <taxon>Araneidae</taxon>
        <taxon>Araneus</taxon>
    </lineage>
</organism>
<dbReference type="Proteomes" id="UP000499080">
    <property type="component" value="Unassembled WGS sequence"/>
</dbReference>
<accession>A0A4Y2GZ93</accession>
<evidence type="ECO:0000313" key="1">
    <source>
        <dbReference type="EMBL" id="GBM58145.1"/>
    </source>
</evidence>
<proteinExistence type="predicted"/>
<keyword evidence="2" id="KW-1185">Reference proteome</keyword>
<evidence type="ECO:0000313" key="2">
    <source>
        <dbReference type="Proteomes" id="UP000499080"/>
    </source>
</evidence>